<dbReference type="SUPFAM" id="SSF52540">
    <property type="entry name" value="P-loop containing nucleoside triphosphate hydrolases"/>
    <property type="match status" value="2"/>
</dbReference>
<evidence type="ECO:0000313" key="3">
    <source>
        <dbReference type="Proteomes" id="UP000011919"/>
    </source>
</evidence>
<feature type="domain" description="Helicase ATP-binding" evidence="1">
    <location>
        <begin position="25"/>
        <end position="190"/>
    </location>
</feature>
<dbReference type="EMBL" id="AOFT01000011">
    <property type="protein sequence ID" value="EMR05794.1"/>
    <property type="molecule type" value="Genomic_DNA"/>
</dbReference>
<evidence type="ECO:0000313" key="2">
    <source>
        <dbReference type="EMBL" id="EMR05794.1"/>
    </source>
</evidence>
<organism evidence="2 3">
    <name type="scientific">Bhargavaea cecembensis DSE10</name>
    <dbReference type="NCBI Taxonomy" id="1235279"/>
    <lineage>
        <taxon>Bacteria</taxon>
        <taxon>Bacillati</taxon>
        <taxon>Bacillota</taxon>
        <taxon>Bacilli</taxon>
        <taxon>Bacillales</taxon>
        <taxon>Caryophanaceae</taxon>
        <taxon>Bhargavaea</taxon>
    </lineage>
</organism>
<sequence>MERFKEIIGQLRPYQNIAITKINSYLSSDSVKQALVKMPMGTGKTIVISITSSILAQDTSVLIVAPSTAVKNQLIFEIQQGCWDKLGVDYRPSQEVCGVIPSSLIVKESPTIYVTTIQALVKLKNDSNEGFRKLQQVIGLIIFDEGHREPAEAWRGIIRSFEKKSILFTATPIRNDKNKFNLDENFIFSYSHQEALSDQYIRQTEFKLLPNINDPREFANEIFTRYQDYIEEFDESDSGLKCIIRCGDSDTIQSMVEELEGKVQVIGIHENFVKSSNPNLITQVPSDIQNRSEKVWIHQYKLIEGIDNKQFCVLAIFDPLSDSRSLVQQVGRVIRKGDFEINALVLIKEKDAFQMDWWNSYINFEQLLSNNPENLMFNYEEYFNQVRDANPTATYMENRFLRRFDLEREHDSYEKLKKYQLPLKVNIYKNQSRFDKLETIKTIFSIILYDLHENDYLILDEFEVDSISTGCIVYSRYENSNILVNESFLEVKLEIILFRLLNNKLYIYSSTTYLPSLLSEGWKRINANTLKQLLLRDSKVSQVTIQNGGVSHNNFSRMIMDAEDVSSMTPDITDKYNLCTTLVGSKKVEKSTIRNYLGFSNARVSQSDKNVDLLTYIGWLDKIDAQLSETSKEIHPIFNRFATVTDVPNELTPSSILIYFDPNIVFLTYSYGTLTELDQLFYTVRNSKFNLRWDNRSFEINIAYSMDEGRYILKYSEGTEKLNIVVNQYNKGKIELLDWLNEEQSFQIILKGNLDRYFKGTFFKTGIPSDFDSLINIMDEYEIDLPGNVKLNEKGANKSAILQEWHNAWDKNSLFHLVANRGIDINNNAHIKSLLSDADYIICTDLQTEVADFITISESKETVSFIHCKAGKSKLSATTFQEVSGQIIKNLDYVNKGSTKKPIYDYWDKEWKHESYRVKVNRKIANPHNLTASEIWSKLKDIQQSPTSKTYVIALMGNAFSKSSYLNEKRKQYGDQKPEIIQIDYLLNQTAIAVQRAQAEFILSFNKC</sequence>
<name>M7P5J5_9BACL</name>
<dbReference type="InterPro" id="IPR006935">
    <property type="entry name" value="Helicase/UvrB_N"/>
</dbReference>
<dbReference type="SMART" id="SM00487">
    <property type="entry name" value="DEXDc"/>
    <property type="match status" value="1"/>
</dbReference>
<dbReference type="Pfam" id="PF04851">
    <property type="entry name" value="ResIII"/>
    <property type="match status" value="1"/>
</dbReference>
<dbReference type="STRING" id="1235279.C772_02282"/>
<dbReference type="Gene3D" id="3.40.50.300">
    <property type="entry name" value="P-loop containing nucleotide triphosphate hydrolases"/>
    <property type="match status" value="2"/>
</dbReference>
<protein>
    <submittedName>
        <fullName evidence="2">Type III restriction enzyme, res subunit</fullName>
    </submittedName>
</protein>
<comment type="caution">
    <text evidence="2">The sequence shown here is derived from an EMBL/GenBank/DDBJ whole genome shotgun (WGS) entry which is preliminary data.</text>
</comment>
<dbReference type="PANTHER" id="PTHR47396:SF1">
    <property type="entry name" value="ATP-DEPENDENT HELICASE IRC3-RELATED"/>
    <property type="match status" value="1"/>
</dbReference>
<dbReference type="RefSeq" id="WP_008300075.1">
    <property type="nucleotide sequence ID" value="NZ_AOFT01000011.1"/>
</dbReference>
<dbReference type="PANTHER" id="PTHR47396">
    <property type="entry name" value="TYPE I RESTRICTION ENZYME ECOKI R PROTEIN"/>
    <property type="match status" value="1"/>
</dbReference>
<accession>M7P5J5</accession>
<dbReference type="InterPro" id="IPR014001">
    <property type="entry name" value="Helicase_ATP-bd"/>
</dbReference>
<dbReference type="AlphaFoldDB" id="M7P5J5"/>
<dbReference type="InterPro" id="IPR027417">
    <property type="entry name" value="P-loop_NTPase"/>
</dbReference>
<dbReference type="GO" id="GO:0016787">
    <property type="term" value="F:hydrolase activity"/>
    <property type="evidence" value="ECO:0007669"/>
    <property type="project" value="InterPro"/>
</dbReference>
<dbReference type="CDD" id="cd18785">
    <property type="entry name" value="SF2_C"/>
    <property type="match status" value="1"/>
</dbReference>
<proteinExistence type="predicted"/>
<gene>
    <name evidence="2" type="ORF">C772_02282</name>
</gene>
<dbReference type="Proteomes" id="UP000011919">
    <property type="component" value="Unassembled WGS sequence"/>
</dbReference>
<dbReference type="GO" id="GO:0005829">
    <property type="term" value="C:cytosol"/>
    <property type="evidence" value="ECO:0007669"/>
    <property type="project" value="TreeGrafter"/>
</dbReference>
<dbReference type="PROSITE" id="PS51192">
    <property type="entry name" value="HELICASE_ATP_BIND_1"/>
    <property type="match status" value="1"/>
</dbReference>
<dbReference type="InterPro" id="IPR050742">
    <property type="entry name" value="Helicase_Restrict-Modif_Enz"/>
</dbReference>
<evidence type="ECO:0000259" key="1">
    <source>
        <dbReference type="PROSITE" id="PS51192"/>
    </source>
</evidence>
<dbReference type="eggNOG" id="COG1061">
    <property type="taxonomic scope" value="Bacteria"/>
</dbReference>
<keyword evidence="3" id="KW-1185">Reference proteome</keyword>
<dbReference type="OrthoDB" id="9802848at2"/>
<reference evidence="2 3" key="1">
    <citation type="journal article" date="2013" name="Genome Announc.">
        <title>Draft Genome Sequence of Bhargavaea cecembensis Strain DSE10T, Isolated from a Deep-Sea Sediment Sample Collected at a Depth of 5,904 m from the Chagos-Laccadive Ridge System in the Indian Ocean.</title>
        <authorList>
            <person name="Shivaji S."/>
            <person name="Ara S."/>
            <person name="Begum Z."/>
            <person name="Ruth M."/>
            <person name="Singh A."/>
            <person name="Kumar Pinnaka A."/>
        </authorList>
    </citation>
    <scope>NUCLEOTIDE SEQUENCE [LARGE SCALE GENOMIC DNA]</scope>
    <source>
        <strain evidence="2 3">DSE10</strain>
    </source>
</reference>
<dbReference type="GO" id="GO:0003677">
    <property type="term" value="F:DNA binding"/>
    <property type="evidence" value="ECO:0007669"/>
    <property type="project" value="InterPro"/>
</dbReference>
<dbReference type="GO" id="GO:0005524">
    <property type="term" value="F:ATP binding"/>
    <property type="evidence" value="ECO:0007669"/>
    <property type="project" value="InterPro"/>
</dbReference>